<dbReference type="AlphaFoldDB" id="A0A5B7H9B0"/>
<keyword evidence="3" id="KW-1185">Reference proteome</keyword>
<dbReference type="EMBL" id="VSRR010024496">
    <property type="protein sequence ID" value="MPC66235.1"/>
    <property type="molecule type" value="Genomic_DNA"/>
</dbReference>
<evidence type="ECO:0000256" key="1">
    <source>
        <dbReference type="SAM" id="MobiDB-lite"/>
    </source>
</evidence>
<accession>A0A5B7H9B0</accession>
<evidence type="ECO:0000313" key="3">
    <source>
        <dbReference type="Proteomes" id="UP000324222"/>
    </source>
</evidence>
<reference evidence="2 3" key="1">
    <citation type="submission" date="2019-05" db="EMBL/GenBank/DDBJ databases">
        <title>Another draft genome of Portunus trituberculatus and its Hox gene families provides insights of decapod evolution.</title>
        <authorList>
            <person name="Jeong J.-H."/>
            <person name="Song I."/>
            <person name="Kim S."/>
            <person name="Choi T."/>
            <person name="Kim D."/>
            <person name="Ryu S."/>
            <person name="Kim W."/>
        </authorList>
    </citation>
    <scope>NUCLEOTIDE SEQUENCE [LARGE SCALE GENOMIC DNA]</scope>
    <source>
        <tissue evidence="2">Muscle</tissue>
    </source>
</reference>
<gene>
    <name evidence="2" type="ORF">E2C01_060383</name>
</gene>
<proteinExistence type="predicted"/>
<organism evidence="2 3">
    <name type="scientific">Portunus trituberculatus</name>
    <name type="common">Swimming crab</name>
    <name type="synonym">Neptunus trituberculatus</name>
    <dbReference type="NCBI Taxonomy" id="210409"/>
    <lineage>
        <taxon>Eukaryota</taxon>
        <taxon>Metazoa</taxon>
        <taxon>Ecdysozoa</taxon>
        <taxon>Arthropoda</taxon>
        <taxon>Crustacea</taxon>
        <taxon>Multicrustacea</taxon>
        <taxon>Malacostraca</taxon>
        <taxon>Eumalacostraca</taxon>
        <taxon>Eucarida</taxon>
        <taxon>Decapoda</taxon>
        <taxon>Pleocyemata</taxon>
        <taxon>Brachyura</taxon>
        <taxon>Eubrachyura</taxon>
        <taxon>Portunoidea</taxon>
        <taxon>Portunidae</taxon>
        <taxon>Portuninae</taxon>
        <taxon>Portunus</taxon>
    </lineage>
</organism>
<comment type="caution">
    <text evidence="2">The sequence shown here is derived from an EMBL/GenBank/DDBJ whole genome shotgun (WGS) entry which is preliminary data.</text>
</comment>
<dbReference type="Proteomes" id="UP000324222">
    <property type="component" value="Unassembled WGS sequence"/>
</dbReference>
<sequence length="84" mass="9496">MEEEEEEEEVEEAIDSWFKRCSTGEDGTGLGRSSGIRMGRSRPVIPPLLELHLIQLGNKVRRRMRCVGVEGQSISTDGMARRYS</sequence>
<protein>
    <submittedName>
        <fullName evidence="2">Uncharacterized protein</fullName>
    </submittedName>
</protein>
<name>A0A5B7H9B0_PORTR</name>
<feature type="region of interest" description="Disordered" evidence="1">
    <location>
        <begin position="21"/>
        <end position="41"/>
    </location>
</feature>
<evidence type="ECO:0000313" key="2">
    <source>
        <dbReference type="EMBL" id="MPC66235.1"/>
    </source>
</evidence>